<reference evidence="10" key="2">
    <citation type="journal article" date="2015" name="Appl. Environ. Microbiol.">
        <title>A polysaccharide utilization locus from an uncultured bacteroidetes phylotype suggests ecological adaptation and substrate versatility.</title>
        <authorList>
            <person name="Mackenzie A.K."/>
            <person name="Naas A.E."/>
            <person name="Kracun S.K."/>
            <person name="Schuckel J."/>
            <person name="Fangel J.U."/>
            <person name="Agger J.W."/>
            <person name="Willats W.G."/>
            <person name="Eijsink V.G."/>
            <person name="Pope P.B."/>
        </authorList>
    </citation>
    <scope>NUCLEOTIDE SEQUENCE</scope>
</reference>
<dbReference type="InterPro" id="IPR000805">
    <property type="entry name" value="Glyco_hydro_26"/>
</dbReference>
<evidence type="ECO:0000256" key="3">
    <source>
        <dbReference type="ARBA" id="ARBA00023295"/>
    </source>
</evidence>
<dbReference type="Pfam" id="PF02156">
    <property type="entry name" value="Glyco_hydro_26"/>
    <property type="match status" value="1"/>
</dbReference>
<evidence type="ECO:0000256" key="5">
    <source>
        <dbReference type="PIRSR" id="PIRSR018168-1"/>
    </source>
</evidence>
<dbReference type="PANTHER" id="PTHR40079">
    <property type="entry name" value="MANNAN ENDO-1,4-BETA-MANNOSIDASE E-RELATED"/>
    <property type="match status" value="1"/>
</dbReference>
<dbReference type="AlphaFoldDB" id="A0A097KUR5"/>
<dbReference type="GO" id="GO:0016985">
    <property type="term" value="F:mannan endo-1,4-beta-mannosidase activity"/>
    <property type="evidence" value="ECO:0007669"/>
    <property type="project" value="UniProtKB-UniRule"/>
</dbReference>
<feature type="site" description="Plays an important role in maintaining the position of the catalytic nucleophile" evidence="7">
    <location>
        <position position="189"/>
    </location>
</feature>
<dbReference type="InterPro" id="IPR016714">
    <property type="entry name" value="MANB/E"/>
</dbReference>
<evidence type="ECO:0000259" key="9">
    <source>
        <dbReference type="PROSITE" id="PS51764"/>
    </source>
</evidence>
<dbReference type="PIRSF" id="PIRSF018168">
    <property type="entry name" value="Mannan-1_4-beta-mannosidase"/>
    <property type="match status" value="1"/>
</dbReference>
<dbReference type="PANTHER" id="PTHR40079:SF4">
    <property type="entry name" value="GH26 DOMAIN-CONTAINING PROTEIN-RELATED"/>
    <property type="match status" value="1"/>
</dbReference>
<keyword evidence="3 4" id="KW-0326">Glycosidase</keyword>
<evidence type="ECO:0000313" key="10">
    <source>
        <dbReference type="EMBL" id="AIT97142.1"/>
    </source>
</evidence>
<proteinExistence type="inferred from homology"/>
<feature type="signal peptide" evidence="4">
    <location>
        <begin position="1"/>
        <end position="25"/>
    </location>
</feature>
<dbReference type="InterPro" id="IPR017853">
    <property type="entry name" value="GH"/>
</dbReference>
<evidence type="ECO:0000256" key="6">
    <source>
        <dbReference type="PIRSR" id="PIRSR018168-2"/>
    </source>
</evidence>
<evidence type="ECO:0000256" key="8">
    <source>
        <dbReference type="PROSITE-ProRule" id="PRU01100"/>
    </source>
</evidence>
<evidence type="ECO:0000256" key="2">
    <source>
        <dbReference type="ARBA" id="ARBA00022801"/>
    </source>
</evidence>
<name>A0A097KUR5_9BACT</name>
<evidence type="ECO:0000256" key="4">
    <source>
        <dbReference type="PIRNR" id="PIRNR018168"/>
    </source>
</evidence>
<feature type="binding site" evidence="6">
    <location>
        <position position="195"/>
    </location>
    <ligand>
        <name>substrate</name>
    </ligand>
</feature>
<comment type="subcellular location">
    <subcellularLocation>
        <location evidence="4">Secreted</location>
    </subcellularLocation>
</comment>
<dbReference type="EC" id="3.2.1.78" evidence="4"/>
<evidence type="ECO:0000256" key="7">
    <source>
        <dbReference type="PIRSR" id="PIRSR018168-3"/>
    </source>
</evidence>
<keyword evidence="4" id="KW-0119">Carbohydrate metabolism</keyword>
<comment type="similarity">
    <text evidence="1 4 8">Belongs to the glycosyl hydrolase 26 family.</text>
</comment>
<accession>A0A097KUR5</accession>
<feature type="binding site" evidence="6">
    <location>
        <position position="127"/>
    </location>
    <ligand>
        <name>substrate</name>
    </ligand>
</feature>
<sequence>MILLKPIAPLTAACALLLAAGCARQPSTPEDPATRLREVAAAGAPLYGHQDDLMYGHSWNATRDGETELLRSDVKDVCGHYPAILGLDLGGIEIGAAKNLDGNDFALMRAAAIKHHERGGVVSLSWHLRNPLTGGDAWDVSSDQVVASILPGGEKHDEFVQWMGRAADWILSLKTADGRQVPVIWRPWHEHSGSWFWWGRKLCTDEEYNALWRMNYDYFVRERGIPGMLWAISPNYMDVDFEQWETRYPGDDCVDIIGLDCYASADRERYIHQMHAGLGSLQRFCEAHGKILAVTETGLEGLPDPRWWTGALASAIEGFPVSYVLTWRNASDRETHFYAPFPGQASAADFKAWTDNNPNSVL</sequence>
<feature type="active site" description="Nucleophile" evidence="5 8">
    <location>
        <position position="296"/>
    </location>
</feature>
<dbReference type="EMBL" id="KM887866">
    <property type="protein sequence ID" value="AIT97142.1"/>
    <property type="molecule type" value="Genomic_DNA"/>
</dbReference>
<protein>
    <recommendedName>
        <fullName evidence="4">Mannan endo-1,4-beta-mannosidase</fullName>
        <ecNumber evidence="4">3.2.1.78</ecNumber>
    </recommendedName>
</protein>
<keyword evidence="4" id="KW-0964">Secreted</keyword>
<organism evidence="10">
    <name type="scientific">uncultured Bacteroidota bacterium</name>
    <dbReference type="NCBI Taxonomy" id="152509"/>
    <lineage>
        <taxon>Bacteria</taxon>
        <taxon>Pseudomonadati</taxon>
        <taxon>Bacteroidota</taxon>
        <taxon>environmental samples</taxon>
    </lineage>
</organism>
<dbReference type="PRINTS" id="PR00739">
    <property type="entry name" value="GLHYDRLASE26"/>
</dbReference>
<keyword evidence="4" id="KW-0732">Signal</keyword>
<evidence type="ECO:0000256" key="1">
    <source>
        <dbReference type="ARBA" id="ARBA00007754"/>
    </source>
</evidence>
<dbReference type="SUPFAM" id="SSF51445">
    <property type="entry name" value="(Trans)glycosidases"/>
    <property type="match status" value="1"/>
</dbReference>
<dbReference type="PROSITE" id="PS51764">
    <property type="entry name" value="GH26"/>
    <property type="match status" value="1"/>
</dbReference>
<dbReference type="GO" id="GO:0006080">
    <property type="term" value="P:substituted mannan metabolic process"/>
    <property type="evidence" value="ECO:0007669"/>
    <property type="project" value="UniProtKB-UniRule"/>
</dbReference>
<dbReference type="InterPro" id="IPR022790">
    <property type="entry name" value="GH26_dom"/>
</dbReference>
<reference evidence="10" key="1">
    <citation type="journal article" date="2012" name="Appl. Environ. Microbiol.">
        <title>Two SusD-like proteins encoded within a polysaccharide utilization locus of an uncultured ruminant Bacteroidetes phylotype bind strongly to cellulose.</title>
        <authorList>
            <person name="Mackenzie A.K."/>
            <person name="Pope P.B."/>
            <person name="Pedersen H.L."/>
            <person name="Gupta R."/>
            <person name="Morrison M."/>
            <person name="Willats W.G."/>
            <person name="Eijsink V.G."/>
        </authorList>
    </citation>
    <scope>NUCLEOTIDE SEQUENCE</scope>
</reference>
<keyword evidence="2 4" id="KW-0378">Hydrolase</keyword>
<comment type="catalytic activity">
    <reaction evidence="4">
        <text>Random hydrolysis of (1-&gt;4)-beta-D-mannosidic linkages in mannans, galactomannans and glucomannans.</text>
        <dbReference type="EC" id="3.2.1.78"/>
    </reaction>
</comment>
<feature type="active site" description="Proton donor" evidence="5 8">
    <location>
        <position position="190"/>
    </location>
</feature>
<dbReference type="GO" id="GO:0005576">
    <property type="term" value="C:extracellular region"/>
    <property type="evidence" value="ECO:0007669"/>
    <property type="project" value="UniProtKB-SubCell"/>
</dbReference>
<feature type="domain" description="GH26" evidence="9">
    <location>
        <begin position="27"/>
        <end position="356"/>
    </location>
</feature>
<dbReference type="PROSITE" id="PS51257">
    <property type="entry name" value="PROKAR_LIPOPROTEIN"/>
    <property type="match status" value="1"/>
</dbReference>
<feature type="binding site" evidence="6">
    <location>
        <position position="262"/>
    </location>
    <ligand>
        <name>substrate</name>
    </ligand>
</feature>
<dbReference type="Gene3D" id="3.20.20.80">
    <property type="entry name" value="Glycosidases"/>
    <property type="match status" value="1"/>
</dbReference>
<feature type="chain" id="PRO_5010756384" description="Mannan endo-1,4-beta-mannosidase" evidence="4">
    <location>
        <begin position="26"/>
        <end position="362"/>
    </location>
</feature>